<protein>
    <submittedName>
        <fullName evidence="1">Uncharacterized protein</fullName>
    </submittedName>
</protein>
<reference evidence="1" key="2">
    <citation type="submission" date="2022-08" db="UniProtKB">
        <authorList>
            <consortium name="EnsemblMetazoa"/>
        </authorList>
    </citation>
    <scope>IDENTIFICATION</scope>
    <source>
        <strain evidence="1">STECLA/ALBI9_A</strain>
    </source>
</reference>
<name>A0A182FWJ7_ANOAL</name>
<dbReference type="EnsemblMetazoa" id="AALB014042-RA">
    <property type="protein sequence ID" value="AALB014042-PA"/>
    <property type="gene ID" value="AALB014042"/>
</dbReference>
<dbReference type="VEuPathDB" id="VectorBase:AALB014042"/>
<evidence type="ECO:0000313" key="2">
    <source>
        <dbReference type="Proteomes" id="UP000069272"/>
    </source>
</evidence>
<dbReference type="AlphaFoldDB" id="A0A182FWJ7"/>
<sequence>EHSSCPILDDCLWRADALLIPTLCCVLDQDQEDRYNSLCPDNNYTEWEQMIFYPVTIASQNPKNPHSTKRRNTITKKPVCCPFSLFIECHPILHSSLASHCTRLYPGSNSWIRWKSVVVVVVEQHQHDLPSVTGIAGCSFARASTQAYWLIIFFSCKPNGPRQRLGTKSRRKGFIFECVSKGKEKKEEEEQK</sequence>
<proteinExistence type="predicted"/>
<organism evidence="1 2">
    <name type="scientific">Anopheles albimanus</name>
    <name type="common">New world malaria mosquito</name>
    <dbReference type="NCBI Taxonomy" id="7167"/>
    <lineage>
        <taxon>Eukaryota</taxon>
        <taxon>Metazoa</taxon>
        <taxon>Ecdysozoa</taxon>
        <taxon>Arthropoda</taxon>
        <taxon>Hexapoda</taxon>
        <taxon>Insecta</taxon>
        <taxon>Pterygota</taxon>
        <taxon>Neoptera</taxon>
        <taxon>Endopterygota</taxon>
        <taxon>Diptera</taxon>
        <taxon>Nematocera</taxon>
        <taxon>Culicoidea</taxon>
        <taxon>Culicidae</taxon>
        <taxon>Anophelinae</taxon>
        <taxon>Anopheles</taxon>
    </lineage>
</organism>
<evidence type="ECO:0000313" key="1">
    <source>
        <dbReference type="EnsemblMetazoa" id="AALB014042-PA"/>
    </source>
</evidence>
<keyword evidence="2" id="KW-1185">Reference proteome</keyword>
<dbReference type="Proteomes" id="UP000069272">
    <property type="component" value="Chromosome 2L"/>
</dbReference>
<accession>A0A182FWJ7</accession>
<reference evidence="1 2" key="1">
    <citation type="journal article" date="2017" name="G3 (Bethesda)">
        <title>The Physical Genome Mapping of Anopheles albimanus Corrected Scaffold Misassemblies and Identified Interarm Rearrangements in Genus Anopheles.</title>
        <authorList>
            <person name="Artemov G.N."/>
            <person name="Peery A.N."/>
            <person name="Jiang X."/>
            <person name="Tu Z."/>
            <person name="Stegniy V.N."/>
            <person name="Sharakhova M.V."/>
            <person name="Sharakhov I.V."/>
        </authorList>
    </citation>
    <scope>NUCLEOTIDE SEQUENCE [LARGE SCALE GENOMIC DNA]</scope>
    <source>
        <strain evidence="1 2">ALBI9_A</strain>
    </source>
</reference>